<accession>A0A2H3TRU0</accession>
<evidence type="ECO:0000313" key="3">
    <source>
        <dbReference type="Proteomes" id="UP000219369"/>
    </source>
</evidence>
<dbReference type="Proteomes" id="UP000219369">
    <property type="component" value="Unassembled WGS sequence"/>
</dbReference>
<feature type="compositionally biased region" description="Polar residues" evidence="1">
    <location>
        <begin position="101"/>
        <end position="111"/>
    </location>
</feature>
<dbReference type="AlphaFoldDB" id="A0A2H3TRU0"/>
<reference evidence="3" key="1">
    <citation type="submission" date="2016-09" db="EMBL/GenBank/DDBJ databases">
        <authorList>
            <person name="Guldener U."/>
        </authorList>
    </citation>
    <scope>NUCLEOTIDE SEQUENCE [LARGE SCALE GENOMIC DNA]</scope>
    <source>
        <strain evidence="3">V64-1</strain>
    </source>
</reference>
<dbReference type="EMBL" id="FMJY01000005">
    <property type="protein sequence ID" value="SCO85966.1"/>
    <property type="molecule type" value="Genomic_DNA"/>
</dbReference>
<protein>
    <submittedName>
        <fullName evidence="2">Uncharacterized protein</fullName>
    </submittedName>
</protein>
<name>A0A2H3TRU0_FUSOX</name>
<evidence type="ECO:0000313" key="2">
    <source>
        <dbReference type="EMBL" id="SCO85966.1"/>
    </source>
</evidence>
<feature type="compositionally biased region" description="Low complexity" evidence="1">
    <location>
        <begin position="60"/>
        <end position="77"/>
    </location>
</feature>
<evidence type="ECO:0000256" key="1">
    <source>
        <dbReference type="SAM" id="MobiDB-lite"/>
    </source>
</evidence>
<proteinExistence type="predicted"/>
<feature type="region of interest" description="Disordered" evidence="1">
    <location>
        <begin position="60"/>
        <end position="132"/>
    </location>
</feature>
<sequence>MHPKSSSHASGDRSALLADPSLTMLNKTEPMHLHNVNIRLWELSFQSATAVQIRHSSTAIHFSHSSSPSQSIPSSQSRAQQTTGITESPDEHTNLHGYGSASVSEGETSVLSPLRSPDKDISKDRDSNPRLVEASYAPSAAFIPAIVLTT</sequence>
<feature type="compositionally biased region" description="Basic and acidic residues" evidence="1">
    <location>
        <begin position="116"/>
        <end position="128"/>
    </location>
</feature>
<organism evidence="2 3">
    <name type="scientific">Fusarium oxysporum</name>
    <name type="common">Fusarium vascular wilt</name>
    <dbReference type="NCBI Taxonomy" id="5507"/>
    <lineage>
        <taxon>Eukaryota</taxon>
        <taxon>Fungi</taxon>
        <taxon>Dikarya</taxon>
        <taxon>Ascomycota</taxon>
        <taxon>Pezizomycotina</taxon>
        <taxon>Sordariomycetes</taxon>
        <taxon>Hypocreomycetidae</taxon>
        <taxon>Hypocreales</taxon>
        <taxon>Nectriaceae</taxon>
        <taxon>Fusarium</taxon>
        <taxon>Fusarium oxysporum species complex</taxon>
    </lineage>
</organism>
<dbReference type="OrthoDB" id="10478507at2759"/>
<gene>
    <name evidence="2" type="ORF">FRV6_10093</name>
</gene>